<reference evidence="1 2" key="1">
    <citation type="submission" date="2020-02" db="EMBL/GenBank/DDBJ databases">
        <authorList>
            <person name="Ma Q."/>
            <person name="Huang Y."/>
            <person name="Song X."/>
            <person name="Pei D."/>
        </authorList>
    </citation>
    <scope>NUCLEOTIDE SEQUENCE [LARGE SCALE GENOMIC DNA]</scope>
    <source>
        <strain evidence="1">Sxm20200214</strain>
        <tissue evidence="1">Leaf</tissue>
    </source>
</reference>
<proteinExistence type="predicted"/>
<dbReference type="OrthoDB" id="1748683at2759"/>
<name>A0A8X7PSG0_BRACI</name>
<protein>
    <submittedName>
        <fullName evidence="1">Uncharacterized protein</fullName>
    </submittedName>
</protein>
<dbReference type="AlphaFoldDB" id="A0A8X7PSG0"/>
<dbReference type="Proteomes" id="UP000886595">
    <property type="component" value="Unassembled WGS sequence"/>
</dbReference>
<evidence type="ECO:0000313" key="1">
    <source>
        <dbReference type="EMBL" id="KAG2255858.1"/>
    </source>
</evidence>
<accession>A0A8X7PSG0</accession>
<comment type="caution">
    <text evidence="1">The sequence shown here is derived from an EMBL/GenBank/DDBJ whole genome shotgun (WGS) entry which is preliminary data.</text>
</comment>
<keyword evidence="2" id="KW-1185">Reference proteome</keyword>
<organism evidence="1 2">
    <name type="scientific">Brassica carinata</name>
    <name type="common">Ethiopian mustard</name>
    <name type="synonym">Abyssinian cabbage</name>
    <dbReference type="NCBI Taxonomy" id="52824"/>
    <lineage>
        <taxon>Eukaryota</taxon>
        <taxon>Viridiplantae</taxon>
        <taxon>Streptophyta</taxon>
        <taxon>Embryophyta</taxon>
        <taxon>Tracheophyta</taxon>
        <taxon>Spermatophyta</taxon>
        <taxon>Magnoliopsida</taxon>
        <taxon>eudicotyledons</taxon>
        <taxon>Gunneridae</taxon>
        <taxon>Pentapetalae</taxon>
        <taxon>rosids</taxon>
        <taxon>malvids</taxon>
        <taxon>Brassicales</taxon>
        <taxon>Brassicaceae</taxon>
        <taxon>Brassiceae</taxon>
        <taxon>Brassica</taxon>
    </lineage>
</organism>
<sequence>MGGRSSVEEEVLCKFTFPERPGFSFVGDIDTSAPFESVREAATRFGGFGSWKPSSLNNIPKHLRTMWTKLILWRVSYRKNLSPKKEKL</sequence>
<evidence type="ECO:0000313" key="2">
    <source>
        <dbReference type="Proteomes" id="UP000886595"/>
    </source>
</evidence>
<gene>
    <name evidence="1" type="ORF">Bca52824_075152</name>
</gene>
<dbReference type="EMBL" id="JAAMPC010000015">
    <property type="protein sequence ID" value="KAG2255858.1"/>
    <property type="molecule type" value="Genomic_DNA"/>
</dbReference>